<dbReference type="EMBL" id="PFSK01000041">
    <property type="protein sequence ID" value="PJC22175.1"/>
    <property type="molecule type" value="Genomic_DNA"/>
</dbReference>
<keyword evidence="2" id="KW-0444">Lipid biosynthesis</keyword>
<dbReference type="InterPro" id="IPR003811">
    <property type="entry name" value="G3P_acylTferase_PlsY"/>
</dbReference>
<keyword evidence="5" id="KW-1133">Transmembrane helix</keyword>
<keyword evidence="8" id="KW-0594">Phospholipid biosynthesis</keyword>
<dbReference type="GO" id="GO:0005886">
    <property type="term" value="C:plasma membrane"/>
    <property type="evidence" value="ECO:0007669"/>
    <property type="project" value="InterPro"/>
</dbReference>
<protein>
    <submittedName>
        <fullName evidence="10">Acyl-phosphate--glycerol-3-phosphate O-acyltransferase</fullName>
    </submittedName>
</protein>
<evidence type="ECO:0000256" key="7">
    <source>
        <dbReference type="ARBA" id="ARBA00023136"/>
    </source>
</evidence>
<keyword evidence="4" id="KW-0812">Transmembrane</keyword>
<dbReference type="AlphaFoldDB" id="A0A2M8EIA0"/>
<proteinExistence type="predicted"/>
<evidence type="ECO:0000313" key="10">
    <source>
        <dbReference type="EMBL" id="PJC22175.1"/>
    </source>
</evidence>
<keyword evidence="6" id="KW-0443">Lipid metabolism</keyword>
<evidence type="ECO:0000256" key="9">
    <source>
        <dbReference type="ARBA" id="ARBA00023264"/>
    </source>
</evidence>
<sequence>MTVLLVTFGYLLGSISLAYLVARWIRGIDLRRWGSGTVSGTGV</sequence>
<organism evidence="10 11">
    <name type="scientific">candidate division WWE3 bacterium CG_4_9_14_0_2_um_filter_48_10</name>
    <dbReference type="NCBI Taxonomy" id="1975078"/>
    <lineage>
        <taxon>Bacteria</taxon>
        <taxon>Katanobacteria</taxon>
    </lineage>
</organism>
<evidence type="ECO:0000256" key="4">
    <source>
        <dbReference type="ARBA" id="ARBA00022692"/>
    </source>
</evidence>
<keyword evidence="1" id="KW-1003">Cell membrane</keyword>
<evidence type="ECO:0000256" key="6">
    <source>
        <dbReference type="ARBA" id="ARBA00023098"/>
    </source>
</evidence>
<feature type="non-terminal residue" evidence="10">
    <location>
        <position position="43"/>
    </location>
</feature>
<evidence type="ECO:0000256" key="1">
    <source>
        <dbReference type="ARBA" id="ARBA00022475"/>
    </source>
</evidence>
<evidence type="ECO:0000256" key="8">
    <source>
        <dbReference type="ARBA" id="ARBA00023209"/>
    </source>
</evidence>
<reference evidence="11" key="1">
    <citation type="submission" date="2017-09" db="EMBL/GenBank/DDBJ databases">
        <title>Depth-based differentiation of microbial function through sediment-hosted aquifers and enrichment of novel symbionts in the deep terrestrial subsurface.</title>
        <authorList>
            <person name="Probst A.J."/>
            <person name="Ladd B."/>
            <person name="Jarett J.K."/>
            <person name="Geller-Mcgrath D.E."/>
            <person name="Sieber C.M.K."/>
            <person name="Emerson J.B."/>
            <person name="Anantharaman K."/>
            <person name="Thomas B.C."/>
            <person name="Malmstrom R."/>
            <person name="Stieglmeier M."/>
            <person name="Klingl A."/>
            <person name="Woyke T."/>
            <person name="Ryan C.M."/>
            <person name="Banfield J.F."/>
        </authorList>
    </citation>
    <scope>NUCLEOTIDE SEQUENCE [LARGE SCALE GENOMIC DNA]</scope>
</reference>
<dbReference type="Pfam" id="PF02660">
    <property type="entry name" value="G3P_acyltransf"/>
    <property type="match status" value="1"/>
</dbReference>
<dbReference type="GO" id="GO:0043772">
    <property type="term" value="F:acyl-phosphate glycerol-3-phosphate acyltransferase activity"/>
    <property type="evidence" value="ECO:0007669"/>
    <property type="project" value="InterPro"/>
</dbReference>
<dbReference type="Proteomes" id="UP000228781">
    <property type="component" value="Unassembled WGS sequence"/>
</dbReference>
<name>A0A2M8EIA0_UNCKA</name>
<dbReference type="GO" id="GO:0008654">
    <property type="term" value="P:phospholipid biosynthetic process"/>
    <property type="evidence" value="ECO:0007669"/>
    <property type="project" value="UniProtKB-KW"/>
</dbReference>
<keyword evidence="9" id="KW-1208">Phospholipid metabolism</keyword>
<accession>A0A2M8EIA0</accession>
<keyword evidence="10" id="KW-0012">Acyltransferase</keyword>
<keyword evidence="7" id="KW-0472">Membrane</keyword>
<keyword evidence="3 10" id="KW-0808">Transferase</keyword>
<evidence type="ECO:0000313" key="11">
    <source>
        <dbReference type="Proteomes" id="UP000228781"/>
    </source>
</evidence>
<evidence type="ECO:0000256" key="5">
    <source>
        <dbReference type="ARBA" id="ARBA00022989"/>
    </source>
</evidence>
<comment type="caution">
    <text evidence="10">The sequence shown here is derived from an EMBL/GenBank/DDBJ whole genome shotgun (WGS) entry which is preliminary data.</text>
</comment>
<evidence type="ECO:0000256" key="3">
    <source>
        <dbReference type="ARBA" id="ARBA00022679"/>
    </source>
</evidence>
<evidence type="ECO:0000256" key="2">
    <source>
        <dbReference type="ARBA" id="ARBA00022516"/>
    </source>
</evidence>
<gene>
    <name evidence="10" type="ORF">CO059_02715</name>
</gene>